<dbReference type="CDD" id="cd01948">
    <property type="entry name" value="EAL"/>
    <property type="match status" value="1"/>
</dbReference>
<evidence type="ECO:0000313" key="7">
    <source>
        <dbReference type="Proteomes" id="UP000238605"/>
    </source>
</evidence>
<keyword evidence="1" id="KW-0812">Transmembrane</keyword>
<dbReference type="PROSITE" id="PS50887">
    <property type="entry name" value="GGDEF"/>
    <property type="match status" value="1"/>
</dbReference>
<feature type="domain" description="EAL" evidence="4">
    <location>
        <begin position="843"/>
        <end position="1097"/>
    </location>
</feature>
<dbReference type="PROSITE" id="PS50112">
    <property type="entry name" value="PAS"/>
    <property type="match status" value="2"/>
</dbReference>
<dbReference type="InterPro" id="IPR029016">
    <property type="entry name" value="GAF-like_dom_sf"/>
</dbReference>
<name>A0A2S5SWE8_9BURK</name>
<feature type="transmembrane region" description="Helical" evidence="1">
    <location>
        <begin position="147"/>
        <end position="167"/>
    </location>
</feature>
<dbReference type="PROSITE" id="PS50883">
    <property type="entry name" value="EAL"/>
    <property type="match status" value="1"/>
</dbReference>
<dbReference type="Pfam" id="PF00990">
    <property type="entry name" value="GGDEF"/>
    <property type="match status" value="1"/>
</dbReference>
<dbReference type="Gene3D" id="3.20.20.450">
    <property type="entry name" value="EAL domain"/>
    <property type="match status" value="1"/>
</dbReference>
<dbReference type="InterPro" id="IPR001610">
    <property type="entry name" value="PAC"/>
</dbReference>
<dbReference type="EMBL" id="PSNX01000004">
    <property type="protein sequence ID" value="PPE67052.1"/>
    <property type="molecule type" value="Genomic_DNA"/>
</dbReference>
<dbReference type="InterPro" id="IPR043128">
    <property type="entry name" value="Rev_trsase/Diguanyl_cyclase"/>
</dbReference>
<dbReference type="SMART" id="SM00052">
    <property type="entry name" value="EAL"/>
    <property type="match status" value="1"/>
</dbReference>
<dbReference type="Pfam" id="PF13426">
    <property type="entry name" value="PAS_9"/>
    <property type="match status" value="1"/>
</dbReference>
<dbReference type="InterPro" id="IPR001633">
    <property type="entry name" value="EAL_dom"/>
</dbReference>
<feature type="transmembrane region" description="Helical" evidence="1">
    <location>
        <begin position="115"/>
        <end position="135"/>
    </location>
</feature>
<keyword evidence="7" id="KW-1185">Reference proteome</keyword>
<accession>A0A2S5SWE8</accession>
<dbReference type="InterPro" id="IPR000014">
    <property type="entry name" value="PAS"/>
</dbReference>
<dbReference type="Gene3D" id="3.30.450.40">
    <property type="match status" value="1"/>
</dbReference>
<keyword evidence="1" id="KW-1133">Transmembrane helix</keyword>
<dbReference type="NCBIfam" id="TIGR00254">
    <property type="entry name" value="GGDEF"/>
    <property type="match status" value="1"/>
</dbReference>
<dbReference type="NCBIfam" id="TIGR00229">
    <property type="entry name" value="sensory_box"/>
    <property type="match status" value="1"/>
</dbReference>
<feature type="domain" description="PAC" evidence="3">
    <location>
        <begin position="618"/>
        <end position="670"/>
    </location>
</feature>
<dbReference type="InterPro" id="IPR033425">
    <property type="entry name" value="MASE3"/>
</dbReference>
<dbReference type="CDD" id="cd00130">
    <property type="entry name" value="PAS"/>
    <property type="match status" value="2"/>
</dbReference>
<evidence type="ECO:0000256" key="1">
    <source>
        <dbReference type="SAM" id="Phobius"/>
    </source>
</evidence>
<dbReference type="InterPro" id="IPR000160">
    <property type="entry name" value="GGDEF_dom"/>
</dbReference>
<dbReference type="SUPFAM" id="SSF141868">
    <property type="entry name" value="EAL domain-like"/>
    <property type="match status" value="1"/>
</dbReference>
<feature type="transmembrane region" description="Helical" evidence="1">
    <location>
        <begin position="76"/>
        <end position="95"/>
    </location>
</feature>
<keyword evidence="1" id="KW-0472">Membrane</keyword>
<dbReference type="FunFam" id="3.20.20.450:FF:000001">
    <property type="entry name" value="Cyclic di-GMP phosphodiesterase yahA"/>
    <property type="match status" value="1"/>
</dbReference>
<feature type="transmembrane region" description="Helical" evidence="1">
    <location>
        <begin position="42"/>
        <end position="64"/>
    </location>
</feature>
<dbReference type="PANTHER" id="PTHR44757:SF2">
    <property type="entry name" value="BIOFILM ARCHITECTURE MAINTENANCE PROTEIN MBAA"/>
    <property type="match status" value="1"/>
</dbReference>
<dbReference type="SUPFAM" id="SSF55073">
    <property type="entry name" value="Nucleotide cyclase"/>
    <property type="match status" value="1"/>
</dbReference>
<dbReference type="AlphaFoldDB" id="A0A2S5SWE8"/>
<evidence type="ECO:0000259" key="4">
    <source>
        <dbReference type="PROSITE" id="PS50883"/>
    </source>
</evidence>
<dbReference type="Pfam" id="PF13185">
    <property type="entry name" value="GAF_2"/>
    <property type="match status" value="1"/>
</dbReference>
<evidence type="ECO:0000259" key="3">
    <source>
        <dbReference type="PROSITE" id="PS50113"/>
    </source>
</evidence>
<proteinExistence type="predicted"/>
<dbReference type="Proteomes" id="UP000238605">
    <property type="component" value="Unassembled WGS sequence"/>
</dbReference>
<dbReference type="PROSITE" id="PS50113">
    <property type="entry name" value="PAC"/>
    <property type="match status" value="1"/>
</dbReference>
<dbReference type="OrthoDB" id="9813903at2"/>
<dbReference type="SMART" id="SM00091">
    <property type="entry name" value="PAS"/>
    <property type="match status" value="2"/>
</dbReference>
<dbReference type="InterPro" id="IPR052155">
    <property type="entry name" value="Biofilm_reg_signaling"/>
</dbReference>
<feature type="transmembrane region" description="Helical" evidence="1">
    <location>
        <begin position="12"/>
        <end position="30"/>
    </location>
</feature>
<feature type="domain" description="PAS" evidence="2">
    <location>
        <begin position="545"/>
        <end position="591"/>
    </location>
</feature>
<dbReference type="SUPFAM" id="SSF55781">
    <property type="entry name" value="GAF domain-like"/>
    <property type="match status" value="1"/>
</dbReference>
<dbReference type="CDD" id="cd01949">
    <property type="entry name" value="GGDEF"/>
    <property type="match status" value="1"/>
</dbReference>
<dbReference type="SMART" id="SM00267">
    <property type="entry name" value="GGDEF"/>
    <property type="match status" value="1"/>
</dbReference>
<feature type="domain" description="PAS" evidence="2">
    <location>
        <begin position="276"/>
        <end position="346"/>
    </location>
</feature>
<evidence type="ECO:0000259" key="5">
    <source>
        <dbReference type="PROSITE" id="PS50887"/>
    </source>
</evidence>
<reference evidence="6 7" key="1">
    <citation type="submission" date="2018-02" db="EMBL/GenBank/DDBJ databases">
        <title>Reclassifiation of [Polyangium] brachysporum DSM 7029 as Guopingzhaonella breviflexa gen. nov., sp. nov., a member of the family Comamonadaceae.</title>
        <authorList>
            <person name="Tang B."/>
        </authorList>
    </citation>
    <scope>NUCLEOTIDE SEQUENCE [LARGE SCALE GENOMIC DNA]</scope>
    <source>
        <strain evidence="6 7">BCRC 80649</strain>
    </source>
</reference>
<dbReference type="Pfam" id="PF17159">
    <property type="entry name" value="MASE3"/>
    <property type="match status" value="1"/>
</dbReference>
<dbReference type="Gene3D" id="3.30.450.20">
    <property type="entry name" value="PAS domain"/>
    <property type="match status" value="2"/>
</dbReference>
<dbReference type="SUPFAM" id="SSF55785">
    <property type="entry name" value="PYP-like sensor domain (PAS domain)"/>
    <property type="match status" value="2"/>
</dbReference>
<dbReference type="InterPro" id="IPR003018">
    <property type="entry name" value="GAF"/>
</dbReference>
<dbReference type="InterPro" id="IPR029787">
    <property type="entry name" value="Nucleotide_cyclase"/>
</dbReference>
<dbReference type="InterPro" id="IPR035965">
    <property type="entry name" value="PAS-like_dom_sf"/>
</dbReference>
<dbReference type="Gene3D" id="3.30.70.270">
    <property type="match status" value="1"/>
</dbReference>
<comment type="caution">
    <text evidence="6">The sequence shown here is derived from an EMBL/GenBank/DDBJ whole genome shotgun (WGS) entry which is preliminary data.</text>
</comment>
<dbReference type="Pfam" id="PF00563">
    <property type="entry name" value="EAL"/>
    <property type="match status" value="1"/>
</dbReference>
<dbReference type="SMART" id="SM00086">
    <property type="entry name" value="PAC"/>
    <property type="match status" value="1"/>
</dbReference>
<evidence type="ECO:0000313" key="6">
    <source>
        <dbReference type="EMBL" id="PPE67052.1"/>
    </source>
</evidence>
<dbReference type="RefSeq" id="WP_104301881.1">
    <property type="nucleotide sequence ID" value="NZ_PSNX01000004.1"/>
</dbReference>
<organism evidence="6 7">
    <name type="scientific">Caldimonas caldifontis</name>
    <dbReference type="NCBI Taxonomy" id="1452508"/>
    <lineage>
        <taxon>Bacteria</taxon>
        <taxon>Pseudomonadati</taxon>
        <taxon>Pseudomonadota</taxon>
        <taxon>Betaproteobacteria</taxon>
        <taxon>Burkholderiales</taxon>
        <taxon>Sphaerotilaceae</taxon>
        <taxon>Caldimonas</taxon>
    </lineage>
</organism>
<dbReference type="Pfam" id="PF08448">
    <property type="entry name" value="PAS_4"/>
    <property type="match status" value="1"/>
</dbReference>
<dbReference type="InterPro" id="IPR013656">
    <property type="entry name" value="PAS_4"/>
</dbReference>
<feature type="domain" description="GGDEF" evidence="5">
    <location>
        <begin position="702"/>
        <end position="834"/>
    </location>
</feature>
<evidence type="ECO:0000259" key="2">
    <source>
        <dbReference type="PROSITE" id="PS50112"/>
    </source>
</evidence>
<dbReference type="InterPro" id="IPR000700">
    <property type="entry name" value="PAS-assoc_C"/>
</dbReference>
<gene>
    <name evidence="6" type="ORF">C1704_06260</name>
</gene>
<dbReference type="InterPro" id="IPR035919">
    <property type="entry name" value="EAL_sf"/>
</dbReference>
<feature type="transmembrane region" description="Helical" evidence="1">
    <location>
        <begin position="187"/>
        <end position="205"/>
    </location>
</feature>
<dbReference type="PANTHER" id="PTHR44757">
    <property type="entry name" value="DIGUANYLATE CYCLASE DGCP"/>
    <property type="match status" value="1"/>
</dbReference>
<sequence>MARQTESSGLRPASFWALALLGSLSLLIVMPAPDAAVGLSGYLPLHIAMEVVAIAVAAMIFGICWATQKHRPDGRFLVLGLGFLGVALLDMSHTLSFPGMPTFITPSGTEKAIHFWFAARSMAAAALLWMAFWPLRWDTWLTGRSRLVALLVLLGLVTCLHYVFLFHPERIPRTFVEGQGLTPFKVGFEYGLIALYLVAAVGFLTASAQGSKYRGPYLSLASFTMAMSEFFFTKYANVTDVYNVAGHIYKVIAYGFLYRGLFVESIRKPYEQLVALESQQRATLNTLPDLLFEIDRRGTYLSIHAADADKLAAPAHNLIGRNIRDVLPPQAAERCMQALEEAQRLGASRGMRISIPLPQGLRHFELAVAQKHNSTREDDTYLVLSHDITATVEHEQRIAFEAQLNAALLDLEKRNEHESELEFLQRGAELAARISDSGASHIYLVGEGTHTIEPVAAQHGSSQTFPDIHEALERAVRQREPIVVHATTAQPLRVALLPALDGGQVRLVLCVGDKPEAYSDSQLQALHVLADAIWSYTKQRRQEAVIHRLYKALDQNPYPVLITDESARIVYVNAAFSAVSGYGVAEALGRNPRFLQSGQTPASTYDTMWRRLVKGLPWQGEFVNRRKDGQVYFESALVYPVRNALGETTHYVAHKEDITERRAAQERIRALSEFDALTGLLNKKVFDERLTETIARAHEHHDRLFLLWLDLDNFKVINETLGHAAGDELLVEVANRLRSSLGPPIVLARYSGDTFAAIVPGLDQSSVALMVEEALRHLQTSITIQGKPLSATASVGIAMYPNDAQTAGALASAAEMAMYKAKQEGRNGLRFFAPAMQAHTQRSLELAEALKHAVQRGELHLMYQPQCALSTKRLVGVEALLRWQHPTWGMVSPAEFIPIAEQTGAIVPIGLWVMEQAVRQMREWDAVGLSGFSLAVNVSAVQFATPRLVEEFTRMVHDLNVPAERIEIELTEAVALRSPELAAATIQGLHEAGFRVSLDDFGTGYSSMSYLKRYAIGKLKIDQSFVKDLASSASDQALVTAIVRMAQSLQMTTIAEGVETQEQALFLYSCGCNEVQGYWYSPPLDAAAFADFARASLDPAGVEMPTQLP</sequence>
<protein>
    <submittedName>
        <fullName evidence="6">GGDEF domain-containing protein</fullName>
    </submittedName>
</protein>